<dbReference type="RefSeq" id="WP_367844708.1">
    <property type="nucleotide sequence ID" value="NZ_JBFOHL010000007.1"/>
</dbReference>
<feature type="transmembrane region" description="Helical" evidence="8">
    <location>
        <begin position="126"/>
        <end position="145"/>
    </location>
</feature>
<dbReference type="Pfam" id="PF13231">
    <property type="entry name" value="PMT_2"/>
    <property type="match status" value="1"/>
</dbReference>
<keyword evidence="6 8" id="KW-1133">Transmembrane helix</keyword>
<feature type="transmembrane region" description="Helical" evidence="8">
    <location>
        <begin position="20"/>
        <end position="37"/>
    </location>
</feature>
<accession>A0ABV3QPX0</accession>
<feature type="transmembrane region" description="Helical" evidence="8">
    <location>
        <begin position="271"/>
        <end position="293"/>
    </location>
</feature>
<sequence length="551" mass="60699">MSQPRPPGRLLARDSLARALPWLWLPLWVAAALIAIFQHGPMPMYSTRTLSVAWEMWLHHSILVPYLNGLPYSDKPPLLLWLIQSGWSVAGVNDVWPRLLEVALGAIQLVLAWRLARTLFPQDKRIAHATAWILLAFTYGFLFGLQVMYEVLLADCVLAALLCLAPAAHGKAPHFGGFLLALSLGLLTKGPVVVLHVGLPWLLGPLWSEWARRERRLWYGRGGLSLLAACVVLLAWALPAARIGGEAYQHRLLVHQTAGRVVDAFAHAHPYWWYLPLLPVLAFPFTLWPRLWAALLHWRQPLDSGARFLLAWLLPVLLGFSVISGKQAYYLLPEFGGMAMLMAVVLERAHASGEANSRWLAPWPLAVLLAATGSALIGLDALVAHHVLSDPIYLITAPHGRPFGVLCLLLALLLVVPRKGELHRVAGVGLVAAVAANGLFSLTLWPAYDFMPVSKLVAKAQQEGRPVASLESNDGQYAFLGRLTQPVEQLHSTHALLKWADQHADGLVIVYPKRLSQADRAQAVYIQPFRGISLAVWLAPALAKALPQEDL</sequence>
<feature type="domain" description="Glycosyltransferase RgtA/B/C/D-like" evidence="9">
    <location>
        <begin position="74"/>
        <end position="236"/>
    </location>
</feature>
<keyword evidence="2" id="KW-1003">Cell membrane</keyword>
<evidence type="ECO:0000313" key="10">
    <source>
        <dbReference type="EMBL" id="MEW9624401.1"/>
    </source>
</evidence>
<feature type="transmembrane region" description="Helical" evidence="8">
    <location>
        <begin position="359"/>
        <end position="379"/>
    </location>
</feature>
<feature type="transmembrane region" description="Helical" evidence="8">
    <location>
        <begin position="428"/>
        <end position="448"/>
    </location>
</feature>
<comment type="subcellular location">
    <subcellularLocation>
        <location evidence="1">Cell membrane</location>
        <topology evidence="1">Multi-pass membrane protein</topology>
    </subcellularLocation>
</comment>
<evidence type="ECO:0000256" key="7">
    <source>
        <dbReference type="ARBA" id="ARBA00023136"/>
    </source>
</evidence>
<keyword evidence="5 8" id="KW-0812">Transmembrane</keyword>
<dbReference type="PANTHER" id="PTHR33908">
    <property type="entry name" value="MANNOSYLTRANSFERASE YKCB-RELATED"/>
    <property type="match status" value="1"/>
</dbReference>
<feature type="transmembrane region" description="Helical" evidence="8">
    <location>
        <begin position="224"/>
        <end position="243"/>
    </location>
</feature>
<protein>
    <submittedName>
        <fullName evidence="10">ArnT family glycosyltransferase</fullName>
        <ecNumber evidence="10">2.4.-.-</ecNumber>
    </submittedName>
</protein>
<evidence type="ECO:0000256" key="5">
    <source>
        <dbReference type="ARBA" id="ARBA00022692"/>
    </source>
</evidence>
<dbReference type="Proteomes" id="UP001556170">
    <property type="component" value="Unassembled WGS sequence"/>
</dbReference>
<evidence type="ECO:0000313" key="11">
    <source>
        <dbReference type="Proteomes" id="UP001556170"/>
    </source>
</evidence>
<feature type="transmembrane region" description="Helical" evidence="8">
    <location>
        <begin position="305"/>
        <end position="323"/>
    </location>
</feature>
<evidence type="ECO:0000256" key="6">
    <source>
        <dbReference type="ARBA" id="ARBA00022989"/>
    </source>
</evidence>
<evidence type="ECO:0000256" key="4">
    <source>
        <dbReference type="ARBA" id="ARBA00022679"/>
    </source>
</evidence>
<keyword evidence="7 8" id="KW-0472">Membrane</keyword>
<dbReference type="InterPro" id="IPR038731">
    <property type="entry name" value="RgtA/B/C-like"/>
</dbReference>
<dbReference type="EC" id="2.4.-.-" evidence="10"/>
<dbReference type="EMBL" id="JBFOHL010000007">
    <property type="protein sequence ID" value="MEW9624401.1"/>
    <property type="molecule type" value="Genomic_DNA"/>
</dbReference>
<keyword evidence="3 10" id="KW-0328">Glycosyltransferase</keyword>
<keyword evidence="4 10" id="KW-0808">Transferase</keyword>
<feature type="transmembrane region" description="Helical" evidence="8">
    <location>
        <begin position="175"/>
        <end position="203"/>
    </location>
</feature>
<evidence type="ECO:0000256" key="3">
    <source>
        <dbReference type="ARBA" id="ARBA00022676"/>
    </source>
</evidence>
<evidence type="ECO:0000256" key="8">
    <source>
        <dbReference type="SAM" id="Phobius"/>
    </source>
</evidence>
<dbReference type="PANTHER" id="PTHR33908:SF3">
    <property type="entry name" value="UNDECAPRENYL PHOSPHATE-ALPHA-4-AMINO-4-DEOXY-L-ARABINOSE ARABINOSYL TRANSFERASE"/>
    <property type="match status" value="1"/>
</dbReference>
<dbReference type="InterPro" id="IPR050297">
    <property type="entry name" value="LipidA_mod_glycosyltrf_83"/>
</dbReference>
<organism evidence="10 11">
    <name type="scientific">Rhodanobacter geophilus</name>
    <dbReference type="NCBI Taxonomy" id="3162488"/>
    <lineage>
        <taxon>Bacteria</taxon>
        <taxon>Pseudomonadati</taxon>
        <taxon>Pseudomonadota</taxon>
        <taxon>Gammaproteobacteria</taxon>
        <taxon>Lysobacterales</taxon>
        <taxon>Rhodanobacteraceae</taxon>
        <taxon>Rhodanobacter</taxon>
    </lineage>
</organism>
<reference evidence="10 11" key="1">
    <citation type="submission" date="2024-06" db="EMBL/GenBank/DDBJ databases">
        <authorList>
            <person name="Woo H."/>
        </authorList>
    </citation>
    <scope>NUCLEOTIDE SEQUENCE [LARGE SCALE GENOMIC DNA]</scope>
    <source>
        <strain evidence="10 11">S2-g</strain>
    </source>
</reference>
<evidence type="ECO:0000256" key="2">
    <source>
        <dbReference type="ARBA" id="ARBA00022475"/>
    </source>
</evidence>
<proteinExistence type="predicted"/>
<name>A0ABV3QPX0_9GAMM</name>
<dbReference type="GO" id="GO:0016757">
    <property type="term" value="F:glycosyltransferase activity"/>
    <property type="evidence" value="ECO:0007669"/>
    <property type="project" value="UniProtKB-KW"/>
</dbReference>
<feature type="transmembrane region" description="Helical" evidence="8">
    <location>
        <begin position="329"/>
        <end position="347"/>
    </location>
</feature>
<keyword evidence="11" id="KW-1185">Reference proteome</keyword>
<evidence type="ECO:0000259" key="9">
    <source>
        <dbReference type="Pfam" id="PF13231"/>
    </source>
</evidence>
<comment type="caution">
    <text evidence="10">The sequence shown here is derived from an EMBL/GenBank/DDBJ whole genome shotgun (WGS) entry which is preliminary data.</text>
</comment>
<evidence type="ECO:0000256" key="1">
    <source>
        <dbReference type="ARBA" id="ARBA00004651"/>
    </source>
</evidence>
<gene>
    <name evidence="10" type="ORF">ABQJ56_09165</name>
</gene>
<feature type="transmembrane region" description="Helical" evidence="8">
    <location>
        <begin position="399"/>
        <end position="416"/>
    </location>
</feature>